<name>A0ABU4WIR7_9BACT</name>
<keyword evidence="2" id="KW-1185">Reference proteome</keyword>
<dbReference type="RefSeq" id="WP_370396766.1">
    <property type="nucleotide sequence ID" value="NZ_JALBUT010000004.1"/>
</dbReference>
<protein>
    <submittedName>
        <fullName evidence="1">Uncharacterized protein</fullName>
    </submittedName>
</protein>
<organism evidence="1 2">
    <name type="scientific">Intestinicryptomonas porci</name>
    <dbReference type="NCBI Taxonomy" id="2926320"/>
    <lineage>
        <taxon>Bacteria</taxon>
        <taxon>Pseudomonadati</taxon>
        <taxon>Verrucomicrobiota</taxon>
        <taxon>Opitutia</taxon>
        <taxon>Opitutales</taxon>
        <taxon>Intestinicryptomonaceae</taxon>
        <taxon>Intestinicryptomonas</taxon>
    </lineage>
</organism>
<dbReference type="EMBL" id="JALBUT010000004">
    <property type="protein sequence ID" value="MDX8415319.1"/>
    <property type="molecule type" value="Genomic_DNA"/>
</dbReference>
<evidence type="ECO:0000313" key="2">
    <source>
        <dbReference type="Proteomes" id="UP001275932"/>
    </source>
</evidence>
<evidence type="ECO:0000313" key="1">
    <source>
        <dbReference type="EMBL" id="MDX8415319.1"/>
    </source>
</evidence>
<gene>
    <name evidence="1" type="ORF">MOX91_03885</name>
</gene>
<sequence>MIKARINGENIVLPTDLEEWRNEGISEISDGMLYLVRKYEEIANKNTEESEIIGRRYKFLSIPSSHHHRRLLSKYKKD</sequence>
<reference evidence="1 2" key="1">
    <citation type="submission" date="2022-03" db="EMBL/GenBank/DDBJ databases">
        <title>Novel taxa within the pig intestine.</title>
        <authorList>
            <person name="Wylensek D."/>
            <person name="Bishof K."/>
            <person name="Afrizal A."/>
            <person name="Clavel T."/>
        </authorList>
    </citation>
    <scope>NUCLEOTIDE SEQUENCE [LARGE SCALE GENOMIC DNA]</scope>
    <source>
        <strain evidence="1 2">CLA-KB-P66</strain>
    </source>
</reference>
<accession>A0ABU4WIR7</accession>
<dbReference type="Proteomes" id="UP001275932">
    <property type="component" value="Unassembled WGS sequence"/>
</dbReference>
<comment type="caution">
    <text evidence="1">The sequence shown here is derived from an EMBL/GenBank/DDBJ whole genome shotgun (WGS) entry which is preliminary data.</text>
</comment>
<proteinExistence type="predicted"/>